<dbReference type="RefSeq" id="WP_338435857.1">
    <property type="nucleotide sequence ID" value="NZ_JAUYVH010000002.1"/>
</dbReference>
<evidence type="ECO:0000256" key="11">
    <source>
        <dbReference type="ARBA" id="ARBA00034617"/>
    </source>
</evidence>
<evidence type="ECO:0000256" key="14">
    <source>
        <dbReference type="ARBA" id="ARBA00048988"/>
    </source>
</evidence>
<comment type="catalytic activity">
    <reaction evidence="11">
        <text>Couples ATP hydrolysis with the unwinding of duplex DNA by translocating in the 3'-5' direction.</text>
        <dbReference type="EC" id="5.6.2.4"/>
    </reaction>
</comment>
<evidence type="ECO:0000256" key="2">
    <source>
        <dbReference type="ARBA" id="ARBA00022741"/>
    </source>
</evidence>
<accession>A0ABU1BLR3</accession>
<dbReference type="InterPro" id="IPR014016">
    <property type="entry name" value="UvrD-like_ATP-bd"/>
</dbReference>
<keyword evidence="5 15" id="KW-0347">Helicase</keyword>
<evidence type="ECO:0000256" key="1">
    <source>
        <dbReference type="ARBA" id="ARBA00022722"/>
    </source>
</evidence>
<proteinExistence type="predicted"/>
<keyword evidence="1" id="KW-0540">Nuclease</keyword>
<evidence type="ECO:0000256" key="8">
    <source>
        <dbReference type="ARBA" id="ARBA00023125"/>
    </source>
</evidence>
<evidence type="ECO:0000256" key="3">
    <source>
        <dbReference type="ARBA" id="ARBA00022763"/>
    </source>
</evidence>
<evidence type="ECO:0000259" key="17">
    <source>
        <dbReference type="PROSITE" id="PS51217"/>
    </source>
</evidence>
<comment type="caution">
    <text evidence="18">The sequence shown here is derived from an EMBL/GenBank/DDBJ whole genome shotgun (WGS) entry which is preliminary data.</text>
</comment>
<keyword evidence="7 15" id="KW-0067">ATP-binding</keyword>
<dbReference type="PROSITE" id="PS51198">
    <property type="entry name" value="UVRD_HELICASE_ATP_BIND"/>
    <property type="match status" value="1"/>
</dbReference>
<keyword evidence="8" id="KW-0238">DNA-binding</keyword>
<dbReference type="InterPro" id="IPR011604">
    <property type="entry name" value="PDDEXK-like_dom_sf"/>
</dbReference>
<feature type="binding site" evidence="15">
    <location>
        <begin position="38"/>
        <end position="45"/>
    </location>
    <ligand>
        <name>ATP</name>
        <dbReference type="ChEBI" id="CHEBI:30616"/>
    </ligand>
</feature>
<dbReference type="Gene3D" id="3.90.320.10">
    <property type="match status" value="1"/>
</dbReference>
<feature type="domain" description="UvrD-like helicase C-terminal" evidence="17">
    <location>
        <begin position="519"/>
        <end position="798"/>
    </location>
</feature>
<protein>
    <recommendedName>
        <fullName evidence="12">DNA 3'-5' helicase</fullName>
        <ecNumber evidence="12">5.6.2.4</ecNumber>
    </recommendedName>
    <alternativeName>
        <fullName evidence="13">DNA 3'-5' helicase II</fullName>
    </alternativeName>
</protein>
<dbReference type="Pfam" id="PF00580">
    <property type="entry name" value="UvrD-helicase"/>
    <property type="match status" value="1"/>
</dbReference>
<dbReference type="InterPro" id="IPR000212">
    <property type="entry name" value="DNA_helicase_UvrD/REP"/>
</dbReference>
<evidence type="ECO:0000256" key="6">
    <source>
        <dbReference type="ARBA" id="ARBA00022839"/>
    </source>
</evidence>
<keyword evidence="9" id="KW-0234">DNA repair</keyword>
<keyword evidence="10" id="KW-0413">Isomerase</keyword>
<dbReference type="PANTHER" id="PTHR11070:SF2">
    <property type="entry name" value="ATP-DEPENDENT DNA HELICASE SRS2"/>
    <property type="match status" value="1"/>
</dbReference>
<keyword evidence="6" id="KW-0269">Exonuclease</keyword>
<keyword evidence="3" id="KW-0227">DNA damage</keyword>
<comment type="catalytic activity">
    <reaction evidence="14">
        <text>ATP + H2O = ADP + phosphate + H(+)</text>
        <dbReference type="Rhea" id="RHEA:13065"/>
        <dbReference type="ChEBI" id="CHEBI:15377"/>
        <dbReference type="ChEBI" id="CHEBI:15378"/>
        <dbReference type="ChEBI" id="CHEBI:30616"/>
        <dbReference type="ChEBI" id="CHEBI:43474"/>
        <dbReference type="ChEBI" id="CHEBI:456216"/>
        <dbReference type="EC" id="5.6.2.4"/>
    </reaction>
</comment>
<evidence type="ECO:0000256" key="9">
    <source>
        <dbReference type="ARBA" id="ARBA00023204"/>
    </source>
</evidence>
<keyword evidence="4 15" id="KW-0378">Hydrolase</keyword>
<dbReference type="EMBL" id="JAUYVH010000002">
    <property type="protein sequence ID" value="MDQ9169935.1"/>
    <property type="molecule type" value="Genomic_DNA"/>
</dbReference>
<dbReference type="InterPro" id="IPR014017">
    <property type="entry name" value="DNA_helicase_UvrD-like_C"/>
</dbReference>
<sequence length="1096" mass="122932">MNKPVSFAHAYQANGQPVDAAQFVGLACDPRGSVVVEACAGSGKTWLLVARMLRLLLAGAEPSELLAITFTRKAAQEMRERLMQLLHDMALAPDETVLKLLQERGIDKEEAVSVLPLARNLYQRVLCSPHSLSIDTFHSWFAKLIRIAPLVAGVPHGYSLSETSGELKADAYARLMQTINDKEFEEAKKALESLYDEVGDTTAHRMLECFIEKRAEWWAALQQGQPLDWLHELCGEDGVRDARLCLWEDESLLARMSAMAVLLGKGSKTNQDRAVLIETALTAGSSLESFAQLLNEFCDDKGKVRGNNHRKGKLLTAIEQQWGESGAERFEEEFAGIAERLLALQRRSYEMKVVKVNEALFTVGMAYLSHYQSVKAEKRVIDFADLEWHAYCLMNDPAHAAYLQSRLDTRYKHILLDEFQDTNPLQWRIVQAWLEAYGGDNQQPTVFVVGDPKQSIYRFRRAEPRVFVAAAEMLQAMGAAMLRTSQTRRNAAAIVEVLNNSFHTNPIFSLQTTVSDQAGAVWRLPLVRIEKRDEVETSLLSLRDPLTTPREEEEDVRRFHEGHAVAQALLHAKTVLGQEKEVKWSDVMLLVKKRTHLTAYESALRQAGIPFVSDRRGGLLQSLEIADLIALLNFLTTPNDNLALAHILKSPIFGASDDDLIRLAQRDEPNWWLRILALPQEQASPALQRTKNLLDRWLQISPYLPVHDLLDRILHEGALIARYAQSAPAMTRGQIIGNIESFMGLALELDAGRYPSVPKFVEALRRLQQDAESDAPDEATVDASVDAVRIMTIHSAKGLEASIVVLLDANHTDPARDDVGILCDWPHDSIAPTHFSAFGKASERGVARDELFSAEEVLKEQEDWNLLYVAITRARELLIISGVATDKKSSEGGVAESSWYARLIGGTDVEVSAATPVAMHEKPADFQLQLFDPPLLAAETSASEQFGNDALDEGVALHALLERLTHRHIWPVKIPEAEVITHWLPCAPQMASTVRLQALSILAQSCLERFFNPALYKSARNEMEIVVDSQIMRFDRLVIFDDAVWILDYKRNLLECERSQYQAQMKRYRTAAQTLFADKCIRTGLITCDGRLWEMD</sequence>
<reference evidence="18 19" key="1">
    <citation type="submission" date="2023-08" db="EMBL/GenBank/DDBJ databases">
        <title>Oxalobacteraceae gen .nov., isolated from river sludge outside the plant.</title>
        <authorList>
            <person name="Zhao S.Y."/>
        </authorList>
    </citation>
    <scope>NUCLEOTIDE SEQUENCE [LARGE SCALE GENOMIC DNA]</scope>
    <source>
        <strain evidence="18 19">R-40</strain>
    </source>
</reference>
<dbReference type="Gene3D" id="3.40.50.300">
    <property type="entry name" value="P-loop containing nucleotide triphosphate hydrolases"/>
    <property type="match status" value="4"/>
</dbReference>
<evidence type="ECO:0000256" key="15">
    <source>
        <dbReference type="PROSITE-ProRule" id="PRU00560"/>
    </source>
</evidence>
<evidence type="ECO:0000256" key="7">
    <source>
        <dbReference type="ARBA" id="ARBA00022840"/>
    </source>
</evidence>
<dbReference type="SUPFAM" id="SSF52540">
    <property type="entry name" value="P-loop containing nucleoside triphosphate hydrolases"/>
    <property type="match status" value="1"/>
</dbReference>
<evidence type="ECO:0000313" key="18">
    <source>
        <dbReference type="EMBL" id="MDQ9169935.1"/>
    </source>
</evidence>
<evidence type="ECO:0000256" key="13">
    <source>
        <dbReference type="ARBA" id="ARBA00034923"/>
    </source>
</evidence>
<evidence type="ECO:0000313" key="19">
    <source>
        <dbReference type="Proteomes" id="UP001225596"/>
    </source>
</evidence>
<evidence type="ECO:0000256" key="4">
    <source>
        <dbReference type="ARBA" id="ARBA00022801"/>
    </source>
</evidence>
<evidence type="ECO:0000259" key="16">
    <source>
        <dbReference type="PROSITE" id="PS51198"/>
    </source>
</evidence>
<gene>
    <name evidence="18" type="ORF">Q8A64_05865</name>
</gene>
<evidence type="ECO:0000256" key="5">
    <source>
        <dbReference type="ARBA" id="ARBA00022806"/>
    </source>
</evidence>
<dbReference type="PROSITE" id="PS51217">
    <property type="entry name" value="UVRD_HELICASE_CTER"/>
    <property type="match status" value="1"/>
</dbReference>
<keyword evidence="2 15" id="KW-0547">Nucleotide-binding</keyword>
<keyword evidence="19" id="KW-1185">Reference proteome</keyword>
<dbReference type="PANTHER" id="PTHR11070">
    <property type="entry name" value="UVRD / RECB / PCRA DNA HELICASE FAMILY MEMBER"/>
    <property type="match status" value="1"/>
</dbReference>
<dbReference type="EC" id="5.6.2.4" evidence="12"/>
<dbReference type="InterPro" id="IPR027417">
    <property type="entry name" value="P-loop_NTPase"/>
</dbReference>
<dbReference type="Pfam" id="PF13361">
    <property type="entry name" value="UvrD_C"/>
    <property type="match status" value="1"/>
</dbReference>
<organism evidence="18 19">
    <name type="scientific">Keguizhuia sedimenti</name>
    <dbReference type="NCBI Taxonomy" id="3064264"/>
    <lineage>
        <taxon>Bacteria</taxon>
        <taxon>Pseudomonadati</taxon>
        <taxon>Pseudomonadota</taxon>
        <taxon>Betaproteobacteria</taxon>
        <taxon>Burkholderiales</taxon>
        <taxon>Oxalobacteraceae</taxon>
        <taxon>Keguizhuia</taxon>
    </lineage>
</organism>
<evidence type="ECO:0000256" key="12">
    <source>
        <dbReference type="ARBA" id="ARBA00034808"/>
    </source>
</evidence>
<evidence type="ECO:0000256" key="10">
    <source>
        <dbReference type="ARBA" id="ARBA00023235"/>
    </source>
</evidence>
<feature type="domain" description="UvrD-like helicase ATP-binding" evidence="16">
    <location>
        <begin position="17"/>
        <end position="491"/>
    </location>
</feature>
<name>A0ABU1BLR3_9BURK</name>
<dbReference type="Proteomes" id="UP001225596">
    <property type="component" value="Unassembled WGS sequence"/>
</dbReference>
<dbReference type="Gene3D" id="1.10.486.10">
    <property type="entry name" value="PCRA, domain 4"/>
    <property type="match status" value="1"/>
</dbReference>